<comment type="similarity">
    <text evidence="4">Belongs to the IspD/TarI cytidylyltransferase family. IspD subfamily.</text>
</comment>
<dbReference type="InterPro" id="IPR050088">
    <property type="entry name" value="IspD/TarI_cytidylyltransf_bact"/>
</dbReference>
<dbReference type="RefSeq" id="WP_188881302.1">
    <property type="nucleotide sequence ID" value="NZ_BMOY01000008.1"/>
</dbReference>
<dbReference type="Pfam" id="PF01128">
    <property type="entry name" value="IspD"/>
    <property type="match status" value="1"/>
</dbReference>
<evidence type="ECO:0000256" key="2">
    <source>
        <dbReference type="ARBA" id="ARBA00022695"/>
    </source>
</evidence>
<proteinExistence type="inferred from homology"/>
<dbReference type="HAMAP" id="MF_00108">
    <property type="entry name" value="IspD"/>
    <property type="match status" value="1"/>
</dbReference>
<feature type="site" description="Positions MEP for the nucleophilic attack" evidence="4">
    <location>
        <position position="208"/>
    </location>
</feature>
<dbReference type="Gene3D" id="3.90.550.10">
    <property type="entry name" value="Spore Coat Polysaccharide Biosynthesis Protein SpsA, Chain A"/>
    <property type="match status" value="1"/>
</dbReference>
<dbReference type="SUPFAM" id="SSF53448">
    <property type="entry name" value="Nucleotide-diphospho-sugar transferases"/>
    <property type="match status" value="1"/>
</dbReference>
<evidence type="ECO:0000313" key="6">
    <source>
        <dbReference type="Proteomes" id="UP000637695"/>
    </source>
</evidence>
<keyword evidence="6" id="KW-1185">Reference proteome</keyword>
<feature type="site" description="Transition state stabilizer" evidence="4">
    <location>
        <position position="14"/>
    </location>
</feature>
<organism evidence="5 6">
    <name type="scientific">Alicyclobacillus cellulosilyticus</name>
    <dbReference type="NCBI Taxonomy" id="1003997"/>
    <lineage>
        <taxon>Bacteria</taxon>
        <taxon>Bacillati</taxon>
        <taxon>Bacillota</taxon>
        <taxon>Bacilli</taxon>
        <taxon>Bacillales</taxon>
        <taxon>Alicyclobacillaceae</taxon>
        <taxon>Alicyclobacillus</taxon>
    </lineage>
</organism>
<dbReference type="Proteomes" id="UP000637695">
    <property type="component" value="Unassembled WGS sequence"/>
</dbReference>
<name>A0A917K7Q5_9BACL</name>
<evidence type="ECO:0000313" key="5">
    <source>
        <dbReference type="EMBL" id="GGJ01269.1"/>
    </source>
</evidence>
<feature type="site" description="Transition state stabilizer" evidence="4">
    <location>
        <position position="19"/>
    </location>
</feature>
<sequence>MVVGVVVAAGQGSRMGFRKQYGRLAGRPMWRWSVEALFRGGVERAVLVVPQDDLAALAAEVAPGWRDRLSLVAGGPTRACSVANGVRALLSLPGAVDGWIAVHDAARPFVSPDDVARVIAAARAHGGAILAEPCVDTMKRANDEGWIAETLPRASLWRAQTPQVFPGRWFQAALDSGAWDEMATDEAAVFERLGYPVRLVQATGVNVKVTTPADWAWATWWAEQGRGETPGRGESSCVWV</sequence>
<feature type="site" description="Positions MEP for the nucleophilic attack" evidence="4">
    <location>
        <position position="153"/>
    </location>
</feature>
<reference evidence="5" key="1">
    <citation type="journal article" date="2014" name="Int. J. Syst. Evol. Microbiol.">
        <title>Complete genome sequence of Corynebacterium casei LMG S-19264T (=DSM 44701T), isolated from a smear-ripened cheese.</title>
        <authorList>
            <consortium name="US DOE Joint Genome Institute (JGI-PGF)"/>
            <person name="Walter F."/>
            <person name="Albersmeier A."/>
            <person name="Kalinowski J."/>
            <person name="Ruckert C."/>
        </authorList>
    </citation>
    <scope>NUCLEOTIDE SEQUENCE</scope>
    <source>
        <strain evidence="5">JCM 18487</strain>
    </source>
</reference>
<protein>
    <recommendedName>
        <fullName evidence="4">2-C-methyl-D-erythritol 4-phosphate cytidylyltransferase</fullName>
        <ecNumber evidence="4">2.7.7.60</ecNumber>
    </recommendedName>
    <alternativeName>
        <fullName evidence="4">4-diphosphocytidyl-2C-methyl-D-erythritol synthase</fullName>
    </alternativeName>
    <alternativeName>
        <fullName evidence="4">MEP cytidylyltransferase</fullName>
        <shortName evidence="4">MCT</shortName>
    </alternativeName>
</protein>
<dbReference type="EMBL" id="BMOY01000008">
    <property type="protein sequence ID" value="GGJ01269.1"/>
    <property type="molecule type" value="Genomic_DNA"/>
</dbReference>
<comment type="catalytic activity">
    <reaction evidence="4">
        <text>2-C-methyl-D-erythritol 4-phosphate + CTP + H(+) = 4-CDP-2-C-methyl-D-erythritol + diphosphate</text>
        <dbReference type="Rhea" id="RHEA:13429"/>
        <dbReference type="ChEBI" id="CHEBI:15378"/>
        <dbReference type="ChEBI" id="CHEBI:33019"/>
        <dbReference type="ChEBI" id="CHEBI:37563"/>
        <dbReference type="ChEBI" id="CHEBI:57823"/>
        <dbReference type="ChEBI" id="CHEBI:58262"/>
        <dbReference type="EC" id="2.7.7.60"/>
    </reaction>
</comment>
<accession>A0A917K7Q5</accession>
<dbReference type="AlphaFoldDB" id="A0A917K7Q5"/>
<dbReference type="GO" id="GO:0019288">
    <property type="term" value="P:isopentenyl diphosphate biosynthetic process, methylerythritol 4-phosphate pathway"/>
    <property type="evidence" value="ECO:0007669"/>
    <property type="project" value="UniProtKB-UniRule"/>
</dbReference>
<reference evidence="5" key="2">
    <citation type="submission" date="2020-09" db="EMBL/GenBank/DDBJ databases">
        <authorList>
            <person name="Sun Q."/>
            <person name="Ohkuma M."/>
        </authorList>
    </citation>
    <scope>NUCLEOTIDE SEQUENCE</scope>
    <source>
        <strain evidence="5">JCM 18487</strain>
    </source>
</reference>
<dbReference type="PANTHER" id="PTHR32125">
    <property type="entry name" value="2-C-METHYL-D-ERYTHRITOL 4-PHOSPHATE CYTIDYLYLTRANSFERASE, CHLOROPLASTIC"/>
    <property type="match status" value="1"/>
</dbReference>
<dbReference type="InterPro" id="IPR034683">
    <property type="entry name" value="IspD/TarI"/>
</dbReference>
<evidence type="ECO:0000256" key="4">
    <source>
        <dbReference type="HAMAP-Rule" id="MF_00108"/>
    </source>
</evidence>
<evidence type="ECO:0000256" key="3">
    <source>
        <dbReference type="ARBA" id="ARBA00023229"/>
    </source>
</evidence>
<comment type="caution">
    <text evidence="5">The sequence shown here is derived from an EMBL/GenBank/DDBJ whole genome shotgun (WGS) entry which is preliminary data.</text>
</comment>
<keyword evidence="2 4" id="KW-0548">Nucleotidyltransferase</keyword>
<comment type="pathway">
    <text evidence="4">Isoprenoid biosynthesis; isopentenyl diphosphate biosynthesis via DXP pathway; isopentenyl diphosphate from 1-deoxy-D-xylulose 5-phosphate: step 2/6.</text>
</comment>
<keyword evidence="3 4" id="KW-0414">Isoprene biosynthesis</keyword>
<dbReference type="PANTHER" id="PTHR32125:SF4">
    <property type="entry name" value="2-C-METHYL-D-ERYTHRITOL 4-PHOSPHATE CYTIDYLYLTRANSFERASE, CHLOROPLASTIC"/>
    <property type="match status" value="1"/>
</dbReference>
<evidence type="ECO:0000256" key="1">
    <source>
        <dbReference type="ARBA" id="ARBA00022679"/>
    </source>
</evidence>
<dbReference type="InterPro" id="IPR029044">
    <property type="entry name" value="Nucleotide-diphossugar_trans"/>
</dbReference>
<keyword evidence="1 4" id="KW-0808">Transferase</keyword>
<comment type="function">
    <text evidence="4">Catalyzes the formation of 4-diphosphocytidyl-2-C-methyl-D-erythritol from CTP and 2-C-methyl-D-erythritol 4-phosphate (MEP).</text>
</comment>
<dbReference type="InterPro" id="IPR001228">
    <property type="entry name" value="IspD"/>
</dbReference>
<dbReference type="CDD" id="cd02516">
    <property type="entry name" value="CDP-ME_synthetase"/>
    <property type="match status" value="1"/>
</dbReference>
<dbReference type="GO" id="GO:0050518">
    <property type="term" value="F:2-C-methyl-D-erythritol 4-phosphate cytidylyltransferase activity"/>
    <property type="evidence" value="ECO:0007669"/>
    <property type="project" value="UniProtKB-UniRule"/>
</dbReference>
<dbReference type="EC" id="2.7.7.60" evidence="4"/>
<gene>
    <name evidence="4 5" type="primary">ispD</name>
    <name evidence="5" type="ORF">GCM10010885_08090</name>
</gene>
<dbReference type="NCBIfam" id="TIGR00453">
    <property type="entry name" value="ispD"/>
    <property type="match status" value="1"/>
</dbReference>